<dbReference type="InterPro" id="IPR043148">
    <property type="entry name" value="TagF_C"/>
</dbReference>
<sequence>MLATDRRRAVLLHLHSTPDAPVPPVPGPVLRRLLASTSSSDPVDLYVALAVEPREEDVVSFLGVCADVVPDLSRLVSCSLVGPQEVGSLVVDNVLVDGSVSAETALMAAAWNSRQARLLRDAERRPLRDRPLKMMVLAQHMDSWGALEPLVRAAYSDPRVECSVVALEGPFSRTATEAHDTVVKAGWAPVAAASVMGCLDDFDVIVVCDPYDEYRPEGLRLPDFLAVGVRVVLSPYAESIGAEVSMQYDMPTHNLAWRVYVANDVQAALYGEHCSSGNDHVRALGAIKGDWLRAALEQAGDAGSAIQRKLGSDRVVLWNPHFRSGADGWSTFSLYAEAMLALVDRDPTLALVARPHPMLLPGLEAAGGTAAQLARWFREQCALRPRVLLDEDRDYRPAFAASSVLVSDLSSLIPEYLHLGRPVGYLRHPVQRGTTADATWRDLVDVIDDQEQLSRFVLATAPRGPVSVATGRTVGARVIDDVVDGVLDETRTWN</sequence>
<organism evidence="1 2">
    <name type="scientific">Quadrisphaera granulorum</name>
    <dbReference type="NCBI Taxonomy" id="317664"/>
    <lineage>
        <taxon>Bacteria</taxon>
        <taxon>Bacillati</taxon>
        <taxon>Actinomycetota</taxon>
        <taxon>Actinomycetes</taxon>
        <taxon>Kineosporiales</taxon>
        <taxon>Kineosporiaceae</taxon>
        <taxon>Quadrisphaera</taxon>
    </lineage>
</organism>
<dbReference type="OrthoDB" id="2334812at2"/>
<name>A0A316A6K4_9ACTN</name>
<evidence type="ECO:0008006" key="3">
    <source>
        <dbReference type="Google" id="ProtNLM"/>
    </source>
</evidence>
<reference evidence="1 2" key="1">
    <citation type="submission" date="2018-03" db="EMBL/GenBank/DDBJ databases">
        <title>Genomic Encyclopedia of Archaeal and Bacterial Type Strains, Phase II (KMG-II): from individual species to whole genera.</title>
        <authorList>
            <person name="Goeker M."/>
        </authorList>
    </citation>
    <scope>NUCLEOTIDE SEQUENCE [LARGE SCALE GENOMIC DNA]</scope>
    <source>
        <strain evidence="1 2">DSM 44889</strain>
    </source>
</reference>
<keyword evidence="2" id="KW-1185">Reference proteome</keyword>
<protein>
    <recommendedName>
        <fullName evidence="3">CDP-glycerol:poly(Glycerophosphate) glycerophosphotransferase</fullName>
    </recommendedName>
</protein>
<evidence type="ECO:0000313" key="2">
    <source>
        <dbReference type="Proteomes" id="UP000245469"/>
    </source>
</evidence>
<comment type="caution">
    <text evidence="1">The sequence shown here is derived from an EMBL/GenBank/DDBJ whole genome shotgun (WGS) entry which is preliminary data.</text>
</comment>
<dbReference type="EMBL" id="QGDQ01000019">
    <property type="protein sequence ID" value="PWJ52610.1"/>
    <property type="molecule type" value="Genomic_DNA"/>
</dbReference>
<dbReference type="SUPFAM" id="SSF53756">
    <property type="entry name" value="UDP-Glycosyltransferase/glycogen phosphorylase"/>
    <property type="match status" value="1"/>
</dbReference>
<dbReference type="AlphaFoldDB" id="A0A316A6K4"/>
<evidence type="ECO:0000313" key="1">
    <source>
        <dbReference type="EMBL" id="PWJ52610.1"/>
    </source>
</evidence>
<dbReference type="Gene3D" id="3.40.50.12580">
    <property type="match status" value="1"/>
</dbReference>
<dbReference type="Proteomes" id="UP000245469">
    <property type="component" value="Unassembled WGS sequence"/>
</dbReference>
<proteinExistence type="predicted"/>
<gene>
    <name evidence="1" type="ORF">BXY45_119105</name>
</gene>
<accession>A0A316A6K4</accession>
<dbReference type="RefSeq" id="WP_109775304.1">
    <property type="nucleotide sequence ID" value="NZ_QGDQ01000019.1"/>
</dbReference>